<sequence length="417" mass="41200">MFQESQRNTPRLRRSHVVCLLPCLVLLSACGDGGEGGLGGLGAIGGERTTGAIVYVTNSGSNSVSGYTVNQATGGLAAIAGSPFPDVPTPSAIAATPNGLFAYIANSQTNKVTAFRVGTNGTLLLGDSNSGNPNPVVVGTAPRALAISRDSQFLYVANSGSDNVSVFKIGTAGVLTLVPQAEGPFKPVGAGVSSPIALAMTPNGRFLYVATSTSSMVTVFQVDASGILTLVPPAGPGTNPISSGGTGLTAIGLSPNGQFLYVTNGTSNNVTMFRVEPSGLLTLIPPTGSNPVSTGGTTPNGLAVGADGAHLYVANGGGSVSVFAIGSSGLLTLVPAVGASQNPIPTLTGSNPVALAVSPDGLFLYVANRATSVSGGTISAYTIVSGTGALVPVTQLLGNPFRAENTPSAIATLGPAS</sequence>
<dbReference type="Pfam" id="PF10282">
    <property type="entry name" value="Lactonase"/>
    <property type="match status" value="2"/>
</dbReference>
<dbReference type="GO" id="GO:0017057">
    <property type="term" value="F:6-phosphogluconolactonase activity"/>
    <property type="evidence" value="ECO:0007669"/>
    <property type="project" value="UniProtKB-EC"/>
</dbReference>
<evidence type="ECO:0000313" key="3">
    <source>
        <dbReference type="EMBL" id="CUS39152.1"/>
    </source>
</evidence>
<evidence type="ECO:0000313" key="4">
    <source>
        <dbReference type="Proteomes" id="UP000199032"/>
    </source>
</evidence>
<proteinExistence type="inferred from homology"/>
<dbReference type="Proteomes" id="UP000199032">
    <property type="component" value="Unassembled WGS sequence"/>
</dbReference>
<dbReference type="GO" id="GO:0006006">
    <property type="term" value="P:glucose metabolic process"/>
    <property type="evidence" value="ECO:0007669"/>
    <property type="project" value="UniProtKB-KW"/>
</dbReference>
<dbReference type="InterPro" id="IPR015943">
    <property type="entry name" value="WD40/YVTN_repeat-like_dom_sf"/>
</dbReference>
<reference evidence="3 4" key="1">
    <citation type="submission" date="2015-10" db="EMBL/GenBank/DDBJ databases">
        <authorList>
            <person name="Gilbert D.G."/>
        </authorList>
    </citation>
    <scope>NUCLEOTIDE SEQUENCE [LARGE SCALE GENOMIC DNA]</scope>
    <source>
        <strain evidence="3">COMA1</strain>
    </source>
</reference>
<dbReference type="PANTHER" id="PTHR30344">
    <property type="entry name" value="6-PHOSPHOGLUCONOLACTONASE-RELATED"/>
    <property type="match status" value="1"/>
</dbReference>
<keyword evidence="2" id="KW-0119">Carbohydrate metabolism</keyword>
<dbReference type="RefSeq" id="WP_176698186.1">
    <property type="nucleotide sequence ID" value="NZ_CZQA01000013.1"/>
</dbReference>
<dbReference type="PANTHER" id="PTHR30344:SF1">
    <property type="entry name" value="6-PHOSPHOGLUCONOLACTONASE"/>
    <property type="match status" value="1"/>
</dbReference>
<dbReference type="InterPro" id="IPR019405">
    <property type="entry name" value="Lactonase_7-beta_prop"/>
</dbReference>
<evidence type="ECO:0000256" key="1">
    <source>
        <dbReference type="ARBA" id="ARBA00005564"/>
    </source>
</evidence>
<dbReference type="EC" id="3.1.1.31" evidence="3"/>
<protein>
    <submittedName>
        <fullName evidence="3">Putative 6-phosphogluconolactonase</fullName>
        <ecNumber evidence="3">3.1.1.31</ecNumber>
    </submittedName>
</protein>
<keyword evidence="3" id="KW-0378">Hydrolase</keyword>
<keyword evidence="2" id="KW-0313">Glucose metabolism</keyword>
<dbReference type="InterPro" id="IPR050282">
    <property type="entry name" value="Cycloisomerase_2"/>
</dbReference>
<dbReference type="AlphaFoldDB" id="A0A0S4LRA9"/>
<dbReference type="SUPFAM" id="SSF50974">
    <property type="entry name" value="Nitrous oxide reductase, N-terminal domain"/>
    <property type="match status" value="1"/>
</dbReference>
<keyword evidence="4" id="KW-1185">Reference proteome</keyword>
<organism evidence="3 4">
    <name type="scientific">Candidatus Nitrospira nitrosa</name>
    <dbReference type="NCBI Taxonomy" id="1742972"/>
    <lineage>
        <taxon>Bacteria</taxon>
        <taxon>Pseudomonadati</taxon>
        <taxon>Nitrospirota</taxon>
        <taxon>Nitrospiria</taxon>
        <taxon>Nitrospirales</taxon>
        <taxon>Nitrospiraceae</taxon>
        <taxon>Nitrospira</taxon>
    </lineage>
</organism>
<accession>A0A0S4LRA9</accession>
<dbReference type="STRING" id="1742972.COMA1_70057"/>
<gene>
    <name evidence="3" type="ORF">COMA1_70057</name>
</gene>
<evidence type="ECO:0000256" key="2">
    <source>
        <dbReference type="ARBA" id="ARBA00022526"/>
    </source>
</evidence>
<dbReference type="PROSITE" id="PS51257">
    <property type="entry name" value="PROKAR_LIPOPROTEIN"/>
    <property type="match status" value="1"/>
</dbReference>
<dbReference type="InterPro" id="IPR011045">
    <property type="entry name" value="N2O_reductase_N"/>
</dbReference>
<dbReference type="Gene3D" id="2.130.10.10">
    <property type="entry name" value="YVTN repeat-like/Quinoprotein amine dehydrogenase"/>
    <property type="match status" value="3"/>
</dbReference>
<name>A0A0S4LRA9_9BACT</name>
<dbReference type="EMBL" id="CZQA01000013">
    <property type="protein sequence ID" value="CUS39152.1"/>
    <property type="molecule type" value="Genomic_DNA"/>
</dbReference>
<comment type="similarity">
    <text evidence="1">Belongs to the cycloisomerase 2 family.</text>
</comment>